<geneLocation type="plasmid" evidence="2">
    <name>prb11</name>
</geneLocation>
<organism evidence="1 2">
    <name type="scientific">Rhodococcus oxybenzonivorans</name>
    <dbReference type="NCBI Taxonomy" id="1990687"/>
    <lineage>
        <taxon>Bacteria</taxon>
        <taxon>Bacillati</taxon>
        <taxon>Actinomycetota</taxon>
        <taxon>Actinomycetes</taxon>
        <taxon>Mycobacteriales</taxon>
        <taxon>Nocardiaceae</taxon>
        <taxon>Rhodococcus</taxon>
    </lineage>
</organism>
<dbReference type="Gene3D" id="3.30.360.10">
    <property type="entry name" value="Dihydrodipicolinate Reductase, domain 2"/>
    <property type="match status" value="1"/>
</dbReference>
<proteinExistence type="predicted"/>
<sequence length="117" mass="12904">MSVRNPSASRWSTRASANVVGSASRRRKVRVTFRAVPEVLSANGFRFLVWDPDRASCVPAAVRRPRPRLDLQSARESVIGAFRPLDPAEVVLGQYEGYRDVDGVADDSWASGLDLCE</sequence>
<name>A0A2S2C891_9NOCA</name>
<dbReference type="Proteomes" id="UP000245711">
    <property type="component" value="Plasmid pRB11"/>
</dbReference>
<evidence type="ECO:0000313" key="2">
    <source>
        <dbReference type="Proteomes" id="UP000245711"/>
    </source>
</evidence>
<keyword evidence="2" id="KW-1185">Reference proteome</keyword>
<keyword evidence="1" id="KW-0614">Plasmid</keyword>
<dbReference type="KEGG" id="roz:CBI38_37170"/>
<accession>A0A2S2C891</accession>
<gene>
    <name evidence="1" type="ORF">CBI38_37170</name>
</gene>
<dbReference type="AlphaFoldDB" id="A0A2S2C891"/>
<reference evidence="1 2" key="1">
    <citation type="submission" date="2017-05" db="EMBL/GenBank/DDBJ databases">
        <title>Isolation of Rhodococcus sp. S2-17 biodegrading of BP-3.</title>
        <authorList>
            <person name="Lee Y."/>
            <person name="Kim K.H."/>
            <person name="Chun B.H."/>
            <person name="Jung H.S."/>
            <person name="Jeon C.O."/>
        </authorList>
    </citation>
    <scope>NUCLEOTIDE SEQUENCE [LARGE SCALE GENOMIC DNA]</scope>
    <source>
        <strain evidence="1 2">S2-17</strain>
        <plasmid evidence="2">prb11</plasmid>
    </source>
</reference>
<protein>
    <submittedName>
        <fullName evidence="1">Uncharacterized protein</fullName>
    </submittedName>
</protein>
<dbReference type="EMBL" id="CP021357">
    <property type="protein sequence ID" value="AWK77028.1"/>
    <property type="molecule type" value="Genomic_DNA"/>
</dbReference>
<evidence type="ECO:0000313" key="1">
    <source>
        <dbReference type="EMBL" id="AWK77028.1"/>
    </source>
</evidence>